<proteinExistence type="predicted"/>
<feature type="region of interest" description="Disordered" evidence="4">
    <location>
        <begin position="45"/>
        <end position="127"/>
    </location>
</feature>
<dbReference type="InterPro" id="IPR031968">
    <property type="entry name" value="VASt"/>
</dbReference>
<dbReference type="PROSITE" id="PS51778">
    <property type="entry name" value="VAST"/>
    <property type="match status" value="1"/>
</dbReference>
<evidence type="ECO:0000256" key="4">
    <source>
        <dbReference type="SAM" id="MobiDB-lite"/>
    </source>
</evidence>
<feature type="region of interest" description="Disordered" evidence="4">
    <location>
        <begin position="1"/>
        <end position="31"/>
    </location>
</feature>
<keyword evidence="2" id="KW-0472">Membrane</keyword>
<dbReference type="EMBL" id="HBIM01013520">
    <property type="protein sequence ID" value="CAE0413691.1"/>
    <property type="molecule type" value="Transcribed_RNA"/>
</dbReference>
<evidence type="ECO:0000256" key="3">
    <source>
        <dbReference type="PROSITE-ProRule" id="PRU00042"/>
    </source>
</evidence>
<dbReference type="PROSITE" id="PS50157">
    <property type="entry name" value="ZINC_FINGER_C2H2_2"/>
    <property type="match status" value="1"/>
</dbReference>
<comment type="subcellular location">
    <subcellularLocation>
        <location evidence="1">Membrane</location>
    </subcellularLocation>
</comment>
<evidence type="ECO:0008006" key="8">
    <source>
        <dbReference type="Google" id="ProtNLM"/>
    </source>
</evidence>
<accession>A0A7S3L835</accession>
<evidence type="ECO:0000259" key="6">
    <source>
        <dbReference type="PROSITE" id="PS51778"/>
    </source>
</evidence>
<keyword evidence="3" id="KW-0479">Metal-binding</keyword>
<dbReference type="GO" id="GO:0008270">
    <property type="term" value="F:zinc ion binding"/>
    <property type="evidence" value="ECO:0007669"/>
    <property type="project" value="UniProtKB-KW"/>
</dbReference>
<organism evidence="7">
    <name type="scientific">Amphora coffeiformis</name>
    <dbReference type="NCBI Taxonomy" id="265554"/>
    <lineage>
        <taxon>Eukaryota</taxon>
        <taxon>Sar</taxon>
        <taxon>Stramenopiles</taxon>
        <taxon>Ochrophyta</taxon>
        <taxon>Bacillariophyta</taxon>
        <taxon>Bacillariophyceae</taxon>
        <taxon>Bacillariophycidae</taxon>
        <taxon>Thalassiophysales</taxon>
        <taxon>Catenulaceae</taxon>
        <taxon>Amphora</taxon>
    </lineage>
</organism>
<evidence type="ECO:0000313" key="7">
    <source>
        <dbReference type="EMBL" id="CAE0413691.1"/>
    </source>
</evidence>
<feature type="compositionally biased region" description="Polar residues" evidence="4">
    <location>
        <begin position="109"/>
        <end position="127"/>
    </location>
</feature>
<feature type="compositionally biased region" description="Polar residues" evidence="4">
    <location>
        <begin position="54"/>
        <end position="74"/>
    </location>
</feature>
<protein>
    <recommendedName>
        <fullName evidence="8">C2H2-type domain-containing protein</fullName>
    </recommendedName>
</protein>
<reference evidence="7" key="1">
    <citation type="submission" date="2021-01" db="EMBL/GenBank/DDBJ databases">
        <authorList>
            <person name="Corre E."/>
            <person name="Pelletier E."/>
            <person name="Niang G."/>
            <person name="Scheremetjew M."/>
            <person name="Finn R."/>
            <person name="Kale V."/>
            <person name="Holt S."/>
            <person name="Cochrane G."/>
            <person name="Meng A."/>
            <person name="Brown T."/>
            <person name="Cohen L."/>
        </authorList>
    </citation>
    <scope>NUCLEOTIDE SEQUENCE</scope>
    <source>
        <strain evidence="7">CCMP127</strain>
    </source>
</reference>
<evidence type="ECO:0000259" key="5">
    <source>
        <dbReference type="PROSITE" id="PS50157"/>
    </source>
</evidence>
<feature type="domain" description="VASt" evidence="6">
    <location>
        <begin position="704"/>
        <end position="889"/>
    </location>
</feature>
<name>A0A7S3L835_9STRA</name>
<dbReference type="PROSITE" id="PS00028">
    <property type="entry name" value="ZINC_FINGER_C2H2_1"/>
    <property type="match status" value="1"/>
</dbReference>
<keyword evidence="3" id="KW-0862">Zinc</keyword>
<dbReference type="AlphaFoldDB" id="A0A7S3L835"/>
<dbReference type="InterPro" id="IPR013087">
    <property type="entry name" value="Znf_C2H2_type"/>
</dbReference>
<feature type="domain" description="C2H2-type" evidence="5">
    <location>
        <begin position="150"/>
        <end position="172"/>
    </location>
</feature>
<evidence type="ECO:0000256" key="2">
    <source>
        <dbReference type="ARBA" id="ARBA00023136"/>
    </source>
</evidence>
<dbReference type="GO" id="GO:0016020">
    <property type="term" value="C:membrane"/>
    <property type="evidence" value="ECO:0007669"/>
    <property type="project" value="UniProtKB-SubCell"/>
</dbReference>
<evidence type="ECO:0000256" key="1">
    <source>
        <dbReference type="ARBA" id="ARBA00004370"/>
    </source>
</evidence>
<dbReference type="Pfam" id="PF16016">
    <property type="entry name" value="VASt"/>
    <property type="match status" value="1"/>
</dbReference>
<sequence length="889" mass="102116">MSIKLRDGLRRRRRPKNLEEGLTESQKEEARSAVLWAAEQRWRSAIHHPRGGKNTLNDTVSVFSAEDSSSTKSSLIPPPGETKPSDRAVWRGSKRGRKEKNEEDGKAASRTNTVKTRSTDSTITNRTSNSGLRRLLGARKRFSKAPVDAWMCGICGKAFTSFEAADVHEEAHLRQIVSQLPWLPLPPRAPASTLTSILRRPTERHYSEGPSTPVASNRQMRHLSPDDHAEEAKIPEDEMYQEPSRITRQRTVSYSNTVPLRIDPLLGQPEPHEALLLSRTMQETAILADEAVVQVCDKAAPHVMTEAEQDAEWELACLARDKEYYDKMADRERARRTKPSDKYRSLDNKHLWGKVQNKFVDAYQLMKEGGDKKGFQDEYARAQKENNQAVAIHHNNRTLYLNVMVKNNIQVVRKELERLAHQRWERLEERRQGNRFERFRAMAHVNMVRIAGLALANDFTPRRVAVQLSNDLHRLLTPRLRRRGVTIETGIEYRVGPYFVIAINITQLNWERLIKATHKEVTQRKQKWHEMGECDSYDQNSKEDKETEKLRERLRQFPVIRNCAECFMQMRSLTRYDVLAQLLAWCHNLHWVIYQPICLALYYTFLGHAIRQFILSSAADEIFYYIEQKGMEMEMEIRQASSQAAFMLSALREIRADGQALKKKRQQTESQERGNILGPLLGPAIKADRESVEIPEGFETPENLEYLGLELELPVGFRRLRWALLHKDSKFITEAVYRTEAKYDNITMGEWNKHNEYIGSPTLPDGVDESDFVGAEKEGSYLMPQSAFVKANMCSETHYIIAYSDYCFCLRKKALTPDAPFGSTFVAWTQILVINCGNDSCKMYCSVEPEFPNGPPLVSRQIKSGMRAGVSEVFVLIGETITKYADEYP</sequence>
<gene>
    <name evidence="7" type="ORF">ACOF00016_LOCUS10941</name>
</gene>
<keyword evidence="3" id="KW-0863">Zinc-finger</keyword>